<dbReference type="InterPro" id="IPR023179">
    <property type="entry name" value="GTP-bd_ortho_bundle_sf"/>
</dbReference>
<dbReference type="PANTHER" id="PTHR45782">
    <property type="entry name" value="MITOCHONDRIAL RIBOSOME-ASSOCIATED GTPASE 1"/>
    <property type="match status" value="1"/>
</dbReference>
<proteinExistence type="inferred from homology"/>
<dbReference type="InterPro" id="IPR030378">
    <property type="entry name" value="G_CP_dom"/>
</dbReference>
<sequence length="284" mass="31950">MTIQWFPGHMAKAKREVEENLKLVDFVVELVDARAPLSSQNPMLQNVLQQKPKMIVMMKKDLADDKISAEWLSYFHDQGMEAVAINVNDKADIKRVIQTANKMGKEKMDKLKQKGINPRPARAMILGIPNVGKSTLINRLANKKIAQIGDKPGVTKKQQWIKVKGDFELLDTPGILWPKFEDEMVGYRLAAIGTIKDQLLPLDDVVAFVLQYMQTHYPDQLKERYGIDDDMDDMWEVFVSIGKKRGALESGGNVNFDKVAGLVLNDLRAGKLGTITLETPSDNT</sequence>
<dbReference type="PROSITE" id="PS51721">
    <property type="entry name" value="G_CP"/>
    <property type="match status" value="1"/>
</dbReference>
<dbReference type="SUPFAM" id="SSF52540">
    <property type="entry name" value="P-loop containing nucleoside triphosphate hydrolases"/>
    <property type="match status" value="1"/>
</dbReference>
<keyword evidence="2" id="KW-0690">Ribosome biogenesis</keyword>
<dbReference type="RefSeq" id="WP_382391774.1">
    <property type="nucleotide sequence ID" value="NZ_JBHUNA010000009.1"/>
</dbReference>
<evidence type="ECO:0000259" key="8">
    <source>
        <dbReference type="PROSITE" id="PS51721"/>
    </source>
</evidence>
<dbReference type="NCBIfam" id="TIGR03596">
    <property type="entry name" value="GTPase_YlqF"/>
    <property type="match status" value="1"/>
</dbReference>
<feature type="domain" description="CP-type G" evidence="8">
    <location>
        <begin position="14"/>
        <end position="178"/>
    </location>
</feature>
<gene>
    <name evidence="9" type="primary">ylqF</name>
    <name evidence="9" type="ORF">ACFSUO_05170</name>
</gene>
<comment type="function">
    <text evidence="7">Required for a late step of 50S ribosomal subunit assembly. Has GTPase activity.</text>
</comment>
<dbReference type="PANTHER" id="PTHR45782:SF4">
    <property type="entry name" value="MITOCHONDRIAL RIBOSOME-ASSOCIATED GTPASE 1"/>
    <property type="match status" value="1"/>
</dbReference>
<dbReference type="Gene3D" id="3.40.50.300">
    <property type="entry name" value="P-loop containing nucleotide triphosphate hydrolases"/>
    <property type="match status" value="1"/>
</dbReference>
<keyword evidence="3 7" id="KW-0547">Nucleotide-binding</keyword>
<dbReference type="PIRSF" id="PIRSF006230">
    <property type="entry name" value="MG442"/>
    <property type="match status" value="1"/>
</dbReference>
<keyword evidence="4 7" id="KW-0342">GTP-binding</keyword>
<name>A0ABW5V307_9BACI</name>
<comment type="similarity">
    <text evidence="7">Belongs to the TRAFAC class YlqF/YawG GTPase family. MTG1 subfamily.</text>
</comment>
<accession>A0ABW5V307</accession>
<dbReference type="Gene3D" id="1.10.1580.10">
    <property type="match status" value="1"/>
</dbReference>
<comment type="subunit">
    <text evidence="6">Interacts with ctc. Interacts with the immature 50S ribosome subunit. 2 molecules of rbgA bind to one 50S subunit.</text>
</comment>
<comment type="function">
    <text evidence="5">Essential protein that is required for a late step of 50S ribosomal subunit assembly. Has GTPase activity that is stimulated by interaction with the immature 50S ribosome subunit. Binds to the 23S rRNA. Required for the association of ribosomal proteins rplP and rpmA with the large subunit.</text>
</comment>
<evidence type="ECO:0000256" key="7">
    <source>
        <dbReference type="PIRNR" id="PIRNR006230"/>
    </source>
</evidence>
<reference evidence="10" key="1">
    <citation type="journal article" date="2019" name="Int. J. Syst. Evol. Microbiol.">
        <title>The Global Catalogue of Microorganisms (GCM) 10K type strain sequencing project: providing services to taxonomists for standard genome sequencing and annotation.</title>
        <authorList>
            <consortium name="The Broad Institute Genomics Platform"/>
            <consortium name="The Broad Institute Genome Sequencing Center for Infectious Disease"/>
            <person name="Wu L."/>
            <person name="Ma J."/>
        </authorList>
    </citation>
    <scope>NUCLEOTIDE SEQUENCE [LARGE SCALE GENOMIC DNA]</scope>
    <source>
        <strain evidence="10">TISTR 1535</strain>
    </source>
</reference>
<evidence type="ECO:0000256" key="2">
    <source>
        <dbReference type="ARBA" id="ARBA00022517"/>
    </source>
</evidence>
<evidence type="ECO:0000256" key="5">
    <source>
        <dbReference type="ARBA" id="ARBA00025021"/>
    </source>
</evidence>
<evidence type="ECO:0000256" key="4">
    <source>
        <dbReference type="ARBA" id="ARBA00023134"/>
    </source>
</evidence>
<dbReference type="CDD" id="cd01856">
    <property type="entry name" value="YlqF"/>
    <property type="match status" value="1"/>
</dbReference>
<evidence type="ECO:0000256" key="3">
    <source>
        <dbReference type="ARBA" id="ARBA00022741"/>
    </source>
</evidence>
<dbReference type="PRINTS" id="PR00326">
    <property type="entry name" value="GTP1OBG"/>
</dbReference>
<evidence type="ECO:0000256" key="6">
    <source>
        <dbReference type="ARBA" id="ARBA00025856"/>
    </source>
</evidence>
<dbReference type="Proteomes" id="UP001597502">
    <property type="component" value="Unassembled WGS sequence"/>
</dbReference>
<dbReference type="InterPro" id="IPR016478">
    <property type="entry name" value="GTPase_MTG1"/>
</dbReference>
<protein>
    <recommendedName>
        <fullName evidence="1 7">Ribosome biogenesis GTPase A</fullName>
    </recommendedName>
</protein>
<keyword evidence="10" id="KW-1185">Reference proteome</keyword>
<evidence type="ECO:0000256" key="1">
    <source>
        <dbReference type="ARBA" id="ARBA00014898"/>
    </source>
</evidence>
<dbReference type="EMBL" id="JBHUNA010000009">
    <property type="protein sequence ID" value="MFD2760362.1"/>
    <property type="molecule type" value="Genomic_DNA"/>
</dbReference>
<dbReference type="InterPro" id="IPR006073">
    <property type="entry name" value="GTP-bd"/>
</dbReference>
<evidence type="ECO:0000313" key="9">
    <source>
        <dbReference type="EMBL" id="MFD2760362.1"/>
    </source>
</evidence>
<dbReference type="InterPro" id="IPR019991">
    <property type="entry name" value="GTP-bd_ribosome_bgen"/>
</dbReference>
<keyword evidence="7" id="KW-0963">Cytoplasm</keyword>
<evidence type="ECO:0000313" key="10">
    <source>
        <dbReference type="Proteomes" id="UP001597502"/>
    </source>
</evidence>
<dbReference type="Pfam" id="PF01926">
    <property type="entry name" value="MMR_HSR1"/>
    <property type="match status" value="1"/>
</dbReference>
<dbReference type="InterPro" id="IPR027417">
    <property type="entry name" value="P-loop_NTPase"/>
</dbReference>
<organism evidence="9 10">
    <name type="scientific">Lentibacillus juripiscarius</name>
    <dbReference type="NCBI Taxonomy" id="257446"/>
    <lineage>
        <taxon>Bacteria</taxon>
        <taxon>Bacillati</taxon>
        <taxon>Bacillota</taxon>
        <taxon>Bacilli</taxon>
        <taxon>Bacillales</taxon>
        <taxon>Bacillaceae</taxon>
        <taxon>Lentibacillus</taxon>
    </lineage>
</organism>
<comment type="subcellular location">
    <subcellularLocation>
        <location evidence="7">Cytoplasm</location>
    </subcellularLocation>
</comment>
<comment type="caution">
    <text evidence="9">The sequence shown here is derived from an EMBL/GenBank/DDBJ whole genome shotgun (WGS) entry which is preliminary data.</text>
</comment>